<dbReference type="Proteomes" id="UP001303407">
    <property type="component" value="Chromosome"/>
</dbReference>
<evidence type="ECO:0000256" key="1">
    <source>
        <dbReference type="SAM" id="Phobius"/>
    </source>
</evidence>
<dbReference type="EMBL" id="CP134536">
    <property type="protein sequence ID" value="WNH11251.1"/>
    <property type="molecule type" value="Genomic_DNA"/>
</dbReference>
<keyword evidence="1" id="KW-0812">Transmembrane</keyword>
<accession>A0ABY9XZJ9</accession>
<sequence length="162" mass="18901">MKFKRALKITLLIICVLHTGFVIALMYFVLLVEKESFEYSMLIPLFMIITGVLSISYNFKTLKLYNPKIEIIVFKDAVLWVGNLLFALSQILTSLYLVYLTFNHHNQNTQFYMAFSICFVMLVLGLCLIIEAHNLYKRILISNKDLYKRTIDDIKGLDENLD</sequence>
<keyword evidence="1" id="KW-1133">Transmembrane helix</keyword>
<dbReference type="RefSeq" id="WP_415861227.1">
    <property type="nucleotide sequence ID" value="NZ_CP134536.1"/>
</dbReference>
<organism evidence="2 3">
    <name type="scientific">Thalassobellus suaedae</name>
    <dbReference type="NCBI Taxonomy" id="3074124"/>
    <lineage>
        <taxon>Bacteria</taxon>
        <taxon>Pseudomonadati</taxon>
        <taxon>Bacteroidota</taxon>
        <taxon>Flavobacteriia</taxon>
        <taxon>Flavobacteriales</taxon>
        <taxon>Flavobacteriaceae</taxon>
        <taxon>Thalassobellus</taxon>
    </lineage>
</organism>
<evidence type="ECO:0000313" key="2">
    <source>
        <dbReference type="EMBL" id="WNH11251.1"/>
    </source>
</evidence>
<reference evidence="2 3" key="1">
    <citation type="submission" date="2023-09" db="EMBL/GenBank/DDBJ databases">
        <title>Thalassobella suaedae gen. nov., sp. nov., a marine bacterium of the family Flavobacteriaceae isolated from a halophyte Suaeda japonica.</title>
        <authorList>
            <person name="Lee S.Y."/>
            <person name="Hwang C.Y."/>
        </authorList>
    </citation>
    <scope>NUCLEOTIDE SEQUENCE [LARGE SCALE GENOMIC DNA]</scope>
    <source>
        <strain evidence="2 3">HL-DH10</strain>
    </source>
</reference>
<name>A0ABY9XZJ9_9FLAO</name>
<feature type="transmembrane region" description="Helical" evidence="1">
    <location>
        <begin position="77"/>
        <end position="99"/>
    </location>
</feature>
<keyword evidence="3" id="KW-1185">Reference proteome</keyword>
<evidence type="ECO:0000313" key="3">
    <source>
        <dbReference type="Proteomes" id="UP001303407"/>
    </source>
</evidence>
<protein>
    <submittedName>
        <fullName evidence="2">Uncharacterized protein</fullName>
    </submittedName>
</protein>
<feature type="transmembrane region" description="Helical" evidence="1">
    <location>
        <begin position="36"/>
        <end position="57"/>
    </location>
</feature>
<feature type="transmembrane region" description="Helical" evidence="1">
    <location>
        <begin position="111"/>
        <end position="130"/>
    </location>
</feature>
<feature type="transmembrane region" description="Helical" evidence="1">
    <location>
        <begin position="9"/>
        <end position="30"/>
    </location>
</feature>
<keyword evidence="1" id="KW-0472">Membrane</keyword>
<proteinExistence type="predicted"/>
<gene>
    <name evidence="2" type="ORF">RHP49_09985</name>
</gene>